<feature type="coiled-coil region" evidence="11">
    <location>
        <begin position="737"/>
        <end position="984"/>
    </location>
</feature>
<dbReference type="Pfam" id="PF06470">
    <property type="entry name" value="SMC_hinge"/>
    <property type="match status" value="1"/>
</dbReference>
<keyword evidence="5" id="KW-0132">Cell division</keyword>
<feature type="compositionally biased region" description="Basic residues" evidence="12">
    <location>
        <begin position="1023"/>
        <end position="1035"/>
    </location>
</feature>
<dbReference type="GeneID" id="19013914"/>
<feature type="compositionally biased region" description="Basic and acidic residues" evidence="12">
    <location>
        <begin position="388"/>
        <end position="405"/>
    </location>
</feature>
<dbReference type="PANTHER" id="PTHR18937">
    <property type="entry name" value="STRUCTURAL MAINTENANCE OF CHROMOSOMES SMC FAMILY MEMBER"/>
    <property type="match status" value="1"/>
</dbReference>
<sequence>MVLPLMPPNTPGSNGGNGLKKNDEKNAAPIGHLSRIELENFKSYKGKQIIGPFKKFTSIIGPNGSGKSNLMDAISFVLGVQSAQLRGSTLRDLVYAYDVQDSKEKRNASVSLVYVLNTNDEEEEEEEEDESEGRDGDKENSKKKKRQKRGEEEGEKNEVRFSRTISNSGASDYKIDNKTVTFEEYAEKLKQFGILVKARNFLVFQGDIEAVAQKSPKDLTQLFEQLSGSDELKQAYNDAQLKVKEAEEENAVVFGKKKTLMSQRKQIKEQKDEAEKHIKLVNELKELKTDRAMMKLFHLDEGIKTMQEEKLKIVKSRDAHDEKNEANKVELEEKKKTKAQVAKSALVAEKKMSKLREELSKATPKMVKSNESLQRNKKKLQLLQTNLEKTKEDKDSRSQDVTKLEKQLEEVNDAERLYDADQLKKAEKRSKVELSDAQREEFNQKRAEAGSKTFKFKRERDAAENRANVDKGTLERLEGKIAQLEKRKSFLKENEKSQKARLKEVGEKVKLAESDFKAQDAKIKILADEKRSTRAKAEHYQTQIDALTEKLRSAKALRKENEREMKATEAIASMRSLFAGCRGRVTDLIKVSNKKYELAVITALGRSADAVVVDDRESAKECIQYLKDQRVPAMEFIPLKDIKTMSENNERLRELGGTAKLVIDVVSYDNAYHRAMLHSLGDCVVCDTHAEAKKLAYDKSKKNAGALLKVVSLDGTSIDKAGKLTGGSSQGLTDKANRFTRADIDTWRKEKEKLETEMLKLKSVQQIINEESAVYSQKQRHERDLANLKEDYKDVEAKLKRFQDEMTSINDALKPIIPEREATEKSIKEFEAKIVELDAKIHDISDEIYAEFSKRVGIKNIREHEEERETRRKKQAEAKAEFASQRARVVELLDYEKSRDNDSAIKRNEKDIKKCEKEIETLETELEKLNQSTAEMKTQLKELDGELKRAKDDARSVERELQSLKELNAEANDERERFSRLINAKNNHLDALRGSRLDVLKNASMELLEIPRAAQLAAGSGSAKKKKKSSSRKRKTAGDDDEEEGEDEEVENDDDAMDVDAPRSEYDTDENYAVDYSDLKPELRLAIDQAQRDRLDGEMRDECNERAATLEKLEPNMKALEQYDQILEKEKQQAVEIDNAREKLSACQITFREIAETRGARFRGAFEHVEKRISETYRELTKGSAHPTGGQAFLTLENYDEPFLGGVNFTAMPPSKRYREMEMLSGGEKTIAALALLFAIHSYRASPFFVLDEVDAALDKSNVEKMARFVRSKSLGKGGTQSIVISLKDNFYDKAESLVGVSRDQREACSKVLTFDLTQFAETA</sequence>
<comment type="similarity">
    <text evidence="3">Belongs to the SMC family. SMC1 subfamily.</text>
</comment>
<dbReference type="GO" id="GO:0008278">
    <property type="term" value="C:cohesin complex"/>
    <property type="evidence" value="ECO:0007669"/>
    <property type="project" value="InterPro"/>
</dbReference>
<dbReference type="GO" id="GO:0003677">
    <property type="term" value="F:DNA binding"/>
    <property type="evidence" value="ECO:0007669"/>
    <property type="project" value="TreeGrafter"/>
</dbReference>
<dbReference type="Pfam" id="PF02463">
    <property type="entry name" value="SMC_N"/>
    <property type="match status" value="1"/>
</dbReference>
<dbReference type="InterPro" id="IPR036277">
    <property type="entry name" value="SMC_hinge_sf"/>
</dbReference>
<keyword evidence="7 11" id="KW-0175">Coiled coil</keyword>
<feature type="region of interest" description="Disordered" evidence="12">
    <location>
        <begin position="356"/>
        <end position="405"/>
    </location>
</feature>
<feature type="compositionally biased region" description="Acidic residues" evidence="12">
    <location>
        <begin position="1039"/>
        <end position="1058"/>
    </location>
</feature>
<dbReference type="RefSeq" id="XP_007511160.1">
    <property type="nucleotide sequence ID" value="XM_007511098.1"/>
</dbReference>
<feature type="region of interest" description="Disordered" evidence="12">
    <location>
        <begin position="1"/>
        <end position="25"/>
    </location>
</feature>
<dbReference type="SUPFAM" id="SSF52540">
    <property type="entry name" value="P-loop containing nucleoside triphosphate hydrolases"/>
    <property type="match status" value="1"/>
</dbReference>
<dbReference type="InterPro" id="IPR024704">
    <property type="entry name" value="SMC"/>
</dbReference>
<keyword evidence="8 10" id="KW-0539">Nucleus</keyword>
<evidence type="ECO:0000313" key="15">
    <source>
        <dbReference type="Proteomes" id="UP000198341"/>
    </source>
</evidence>
<dbReference type="GO" id="GO:0051301">
    <property type="term" value="P:cell division"/>
    <property type="evidence" value="ECO:0007669"/>
    <property type="project" value="UniProtKB-KW"/>
</dbReference>
<keyword evidence="4" id="KW-0158">Chromosome</keyword>
<accession>K8F3R8</accession>
<feature type="compositionally biased region" description="Basic and acidic residues" evidence="12">
    <location>
        <begin position="456"/>
        <end position="467"/>
    </location>
</feature>
<evidence type="ECO:0000256" key="6">
    <source>
        <dbReference type="ARBA" id="ARBA00022776"/>
    </source>
</evidence>
<evidence type="ECO:0000256" key="8">
    <source>
        <dbReference type="ARBA" id="ARBA00023242"/>
    </source>
</evidence>
<comment type="subcellular location">
    <subcellularLocation>
        <location evidence="2">Chromosome</location>
    </subcellularLocation>
    <subcellularLocation>
        <location evidence="1 10">Nucleus</location>
    </subcellularLocation>
</comment>
<feature type="compositionally biased region" description="Pro residues" evidence="12">
    <location>
        <begin position="1"/>
        <end position="10"/>
    </location>
</feature>
<name>K8F3R8_9CHLO</name>
<feature type="coiled-coil region" evidence="11">
    <location>
        <begin position="467"/>
        <end position="501"/>
    </location>
</feature>
<dbReference type="eggNOG" id="KOG0018">
    <property type="taxonomic scope" value="Eukaryota"/>
</dbReference>
<reference evidence="14 15" key="1">
    <citation type="submission" date="2011-10" db="EMBL/GenBank/DDBJ databases">
        <authorList>
            <person name="Genoscope - CEA"/>
        </authorList>
    </citation>
    <scope>NUCLEOTIDE SEQUENCE [LARGE SCALE GENOMIC DNA]</scope>
    <source>
        <strain evidence="14 15">RCC 1105</strain>
    </source>
</reference>
<feature type="domain" description="SMC hinge" evidence="13">
    <location>
        <begin position="579"/>
        <end position="696"/>
    </location>
</feature>
<dbReference type="Gene3D" id="1.20.1060.20">
    <property type="match status" value="1"/>
</dbReference>
<dbReference type="GO" id="GO:0016887">
    <property type="term" value="F:ATP hydrolysis activity"/>
    <property type="evidence" value="ECO:0007669"/>
    <property type="project" value="InterPro"/>
</dbReference>
<evidence type="ECO:0000313" key="14">
    <source>
        <dbReference type="EMBL" id="CCO66720.1"/>
    </source>
</evidence>
<dbReference type="OrthoDB" id="5575062at2759"/>
<dbReference type="Proteomes" id="UP000198341">
    <property type="component" value="Chromosome 9"/>
</dbReference>
<gene>
    <name evidence="14" type="ORF">Bathy09g04070</name>
</gene>
<dbReference type="InterPro" id="IPR003395">
    <property type="entry name" value="RecF/RecN/SMC_N"/>
</dbReference>
<organism evidence="14 15">
    <name type="scientific">Bathycoccus prasinos</name>
    <dbReference type="NCBI Taxonomy" id="41875"/>
    <lineage>
        <taxon>Eukaryota</taxon>
        <taxon>Viridiplantae</taxon>
        <taxon>Chlorophyta</taxon>
        <taxon>Mamiellophyceae</taxon>
        <taxon>Mamiellales</taxon>
        <taxon>Bathycoccaceae</taxon>
        <taxon>Bathycoccus</taxon>
    </lineage>
</organism>
<evidence type="ECO:0000256" key="4">
    <source>
        <dbReference type="ARBA" id="ARBA00022454"/>
    </source>
</evidence>
<feature type="coiled-coil region" evidence="11">
    <location>
        <begin position="530"/>
        <end position="571"/>
    </location>
</feature>
<feature type="region of interest" description="Disordered" evidence="12">
    <location>
        <begin position="315"/>
        <end position="337"/>
    </location>
</feature>
<evidence type="ECO:0000256" key="11">
    <source>
        <dbReference type="SAM" id="Coils"/>
    </source>
</evidence>
<evidence type="ECO:0000256" key="5">
    <source>
        <dbReference type="ARBA" id="ARBA00022618"/>
    </source>
</evidence>
<evidence type="ECO:0000256" key="9">
    <source>
        <dbReference type="ARBA" id="ARBA00023306"/>
    </source>
</evidence>
<keyword evidence="15" id="KW-1185">Reference proteome</keyword>
<dbReference type="PIRSF" id="PIRSF005719">
    <property type="entry name" value="SMC"/>
    <property type="match status" value="1"/>
</dbReference>
<dbReference type="KEGG" id="bpg:Bathy09g04070"/>
<dbReference type="InterPro" id="IPR010935">
    <property type="entry name" value="SMC_hinge"/>
</dbReference>
<evidence type="ECO:0000259" key="13">
    <source>
        <dbReference type="SMART" id="SM00968"/>
    </source>
</evidence>
<dbReference type="InterPro" id="IPR027417">
    <property type="entry name" value="P-loop_NTPase"/>
</dbReference>
<evidence type="ECO:0000256" key="10">
    <source>
        <dbReference type="PIRNR" id="PIRNR005719"/>
    </source>
</evidence>
<dbReference type="SUPFAM" id="SSF75553">
    <property type="entry name" value="Smc hinge domain"/>
    <property type="match status" value="1"/>
</dbReference>
<dbReference type="CDD" id="cd03275">
    <property type="entry name" value="ABC_SMC1_euk"/>
    <property type="match status" value="1"/>
</dbReference>
<feature type="compositionally biased region" description="Basic and acidic residues" evidence="12">
    <location>
        <begin position="315"/>
        <end position="335"/>
    </location>
</feature>
<protein>
    <recommendedName>
        <fullName evidence="10">Structural maintenance of chromosomes protein</fullName>
    </recommendedName>
</protein>
<evidence type="ECO:0000256" key="12">
    <source>
        <dbReference type="SAM" id="MobiDB-lite"/>
    </source>
</evidence>
<dbReference type="Gene3D" id="3.30.70.1620">
    <property type="match status" value="1"/>
</dbReference>
<keyword evidence="9" id="KW-0131">Cell cycle</keyword>
<dbReference type="GO" id="GO:0005524">
    <property type="term" value="F:ATP binding"/>
    <property type="evidence" value="ECO:0007669"/>
    <property type="project" value="InterPro"/>
</dbReference>
<proteinExistence type="inferred from homology"/>
<dbReference type="Gene3D" id="3.40.50.300">
    <property type="entry name" value="P-loop containing nucleotide triphosphate hydrolases"/>
    <property type="match status" value="2"/>
</dbReference>
<dbReference type="GO" id="GO:0005634">
    <property type="term" value="C:nucleus"/>
    <property type="evidence" value="ECO:0007669"/>
    <property type="project" value="UniProtKB-SubCell"/>
</dbReference>
<dbReference type="GO" id="GO:0007062">
    <property type="term" value="P:sister chromatid cohesion"/>
    <property type="evidence" value="ECO:0007669"/>
    <property type="project" value="InterPro"/>
</dbReference>
<evidence type="ECO:0000256" key="7">
    <source>
        <dbReference type="ARBA" id="ARBA00023054"/>
    </source>
</evidence>
<feature type="region of interest" description="Disordered" evidence="12">
    <location>
        <begin position="1016"/>
        <end position="1073"/>
    </location>
</feature>
<dbReference type="PANTHER" id="PTHR18937:SF12">
    <property type="entry name" value="STRUCTURAL MAINTENANCE OF CHROMOSOMES PROTEIN"/>
    <property type="match status" value="1"/>
</dbReference>
<dbReference type="EMBL" id="FO082270">
    <property type="protein sequence ID" value="CCO66720.1"/>
    <property type="molecule type" value="Genomic_DNA"/>
</dbReference>
<feature type="compositionally biased region" description="Acidic residues" evidence="12">
    <location>
        <begin position="119"/>
        <end position="132"/>
    </location>
</feature>
<feature type="compositionally biased region" description="Basic and acidic residues" evidence="12">
    <location>
        <begin position="428"/>
        <end position="449"/>
    </location>
</feature>
<feature type="region of interest" description="Disordered" evidence="12">
    <location>
        <begin position="119"/>
        <end position="163"/>
    </location>
</feature>
<evidence type="ECO:0000256" key="2">
    <source>
        <dbReference type="ARBA" id="ARBA00004286"/>
    </source>
</evidence>
<evidence type="ECO:0000256" key="3">
    <source>
        <dbReference type="ARBA" id="ARBA00005597"/>
    </source>
</evidence>
<keyword evidence="6" id="KW-0498">Mitosis</keyword>
<feature type="region of interest" description="Disordered" evidence="12">
    <location>
        <begin position="428"/>
        <end position="467"/>
    </location>
</feature>
<evidence type="ECO:0000256" key="1">
    <source>
        <dbReference type="ARBA" id="ARBA00004123"/>
    </source>
</evidence>
<dbReference type="InterPro" id="IPR028468">
    <property type="entry name" value="Smc1_ABC"/>
</dbReference>
<dbReference type="STRING" id="41875.K8F3R8"/>
<feature type="coiled-coil region" evidence="11">
    <location>
        <begin position="229"/>
        <end position="287"/>
    </location>
</feature>
<dbReference type="SMART" id="SM00968">
    <property type="entry name" value="SMC_hinge"/>
    <property type="match status" value="1"/>
</dbReference>